<comment type="caution">
    <text evidence="2">The sequence shown here is derived from an EMBL/GenBank/DDBJ whole genome shotgun (WGS) entry which is preliminary data.</text>
</comment>
<feature type="compositionally biased region" description="Basic and acidic residues" evidence="1">
    <location>
        <begin position="372"/>
        <end position="385"/>
    </location>
</feature>
<feature type="compositionally biased region" description="Low complexity" evidence="1">
    <location>
        <begin position="57"/>
        <end position="70"/>
    </location>
</feature>
<accession>A0A168A8A0</accession>
<dbReference type="Proteomes" id="UP000076874">
    <property type="component" value="Unassembled WGS sequence"/>
</dbReference>
<evidence type="ECO:0000313" key="3">
    <source>
        <dbReference type="Proteomes" id="UP000076874"/>
    </source>
</evidence>
<dbReference type="OrthoDB" id="5226586at2759"/>
<gene>
    <name evidence="2" type="ORF">SPI_00576</name>
</gene>
<feature type="region of interest" description="Disordered" evidence="1">
    <location>
        <begin position="366"/>
        <end position="390"/>
    </location>
</feature>
<feature type="compositionally biased region" description="Low complexity" evidence="1">
    <location>
        <begin position="108"/>
        <end position="119"/>
    </location>
</feature>
<keyword evidence="3" id="KW-1185">Reference proteome</keyword>
<evidence type="ECO:0000256" key="1">
    <source>
        <dbReference type="SAM" id="MobiDB-lite"/>
    </source>
</evidence>
<name>A0A168A8A0_9HYPO</name>
<feature type="region of interest" description="Disordered" evidence="1">
    <location>
        <begin position="57"/>
        <end position="139"/>
    </location>
</feature>
<dbReference type="AlphaFoldDB" id="A0A168A8A0"/>
<reference evidence="2 3" key="1">
    <citation type="journal article" date="2016" name="Genome Biol. Evol.">
        <title>Divergent and convergent evolution of fungal pathogenicity.</title>
        <authorList>
            <person name="Shang Y."/>
            <person name="Xiao G."/>
            <person name="Zheng P."/>
            <person name="Cen K."/>
            <person name="Zhan S."/>
            <person name="Wang C."/>
        </authorList>
    </citation>
    <scope>NUCLEOTIDE SEQUENCE [LARGE SCALE GENOMIC DNA]</scope>
    <source>
        <strain evidence="2 3">RCEF 264</strain>
    </source>
</reference>
<feature type="region of interest" description="Disordered" evidence="1">
    <location>
        <begin position="423"/>
        <end position="451"/>
    </location>
</feature>
<evidence type="ECO:0000313" key="2">
    <source>
        <dbReference type="EMBL" id="OAA68381.1"/>
    </source>
</evidence>
<dbReference type="EMBL" id="AZHD01000001">
    <property type="protein sequence ID" value="OAA68381.1"/>
    <property type="molecule type" value="Genomic_DNA"/>
</dbReference>
<protein>
    <submittedName>
        <fullName evidence="2">Uncharacterized protein</fullName>
    </submittedName>
</protein>
<sequence length="451" mass="48219">MADDEQRPYKGGNTASAMPNHHALDTKQAPAPFSALEATGLTASFVPAAASLECALTSSTPSTASASELLQQPQEPDAAQHHRRSSAAAAGPSNRRRADHTRSNTWQASSNPHPSAASHGSHESHGSHGSSGSHGRPRPNIAAEVRTLEQIQIEHQYLFVGLHRQDTRIRTLYWSLFAVQAQLPLAQTPAEARKLRKDAGFAQSKIANAEQQERAILLRLGDVCAELQSRHRLTQLEQQWQQLMVAPAANQAYASVPLPLHTPPCAATVPATTPHEGIGDQATPLPFPLIISPFTPQAFNSVLPANDSPSGSGGYEDFPSPMSPLAPVFQPKSHVFKTDKSIVTTPEPGVPTSPLTASSVAKVGTPTATANDHTKPAPDDVKQRQAGELPVPTEPQQVFDAAAETPSCKDTSSQEVTVRRRWSLGAAQSPQAKQKRMSLPPLRFVWPGDAS</sequence>
<organism evidence="2 3">
    <name type="scientific">Niveomyces insectorum RCEF 264</name>
    <dbReference type="NCBI Taxonomy" id="1081102"/>
    <lineage>
        <taxon>Eukaryota</taxon>
        <taxon>Fungi</taxon>
        <taxon>Dikarya</taxon>
        <taxon>Ascomycota</taxon>
        <taxon>Pezizomycotina</taxon>
        <taxon>Sordariomycetes</taxon>
        <taxon>Hypocreomycetidae</taxon>
        <taxon>Hypocreales</taxon>
        <taxon>Cordycipitaceae</taxon>
        <taxon>Niveomyces</taxon>
    </lineage>
</organism>
<proteinExistence type="predicted"/>
<feature type="region of interest" description="Disordered" evidence="1">
    <location>
        <begin position="1"/>
        <end position="29"/>
    </location>
</feature>